<evidence type="ECO:0000313" key="6">
    <source>
        <dbReference type="EMBL" id="JAI16295.1"/>
    </source>
</evidence>
<keyword evidence="2 4" id="KW-0396">Initiation factor</keyword>
<dbReference type="GO" id="GO:0001732">
    <property type="term" value="P:formation of cytoplasmic translation initiation complex"/>
    <property type="evidence" value="ECO:0007669"/>
    <property type="project" value="UniProtKB-UniRule"/>
</dbReference>
<name>A0A0K8TQW0_TABBR</name>
<feature type="compositionally biased region" description="Basic and acidic residues" evidence="5">
    <location>
        <begin position="65"/>
        <end position="80"/>
    </location>
</feature>
<evidence type="ECO:0000256" key="4">
    <source>
        <dbReference type="HAMAP-Rule" id="MF_03009"/>
    </source>
</evidence>
<dbReference type="Pfam" id="PF08597">
    <property type="entry name" value="eIF3_subunit"/>
    <property type="match status" value="1"/>
</dbReference>
<feature type="region of interest" description="Disordered" evidence="5">
    <location>
        <begin position="27"/>
        <end position="96"/>
    </location>
</feature>
<dbReference type="PANTHER" id="PTHR21681">
    <property type="entry name" value="EUKARYOTIC TRANSLATION INITIATION FACTOR 3 SUBUNIT J"/>
    <property type="match status" value="1"/>
</dbReference>
<keyword evidence="1 4" id="KW-0963">Cytoplasm</keyword>
<proteinExistence type="evidence at transcript level"/>
<dbReference type="GO" id="GO:0016282">
    <property type="term" value="C:eukaryotic 43S preinitiation complex"/>
    <property type="evidence" value="ECO:0007669"/>
    <property type="project" value="UniProtKB-UniRule"/>
</dbReference>
<dbReference type="EMBL" id="GDAI01001308">
    <property type="protein sequence ID" value="JAI16295.1"/>
    <property type="molecule type" value="mRNA"/>
</dbReference>
<dbReference type="InterPro" id="IPR023194">
    <property type="entry name" value="eIF3-like_dom_sf"/>
</dbReference>
<comment type="similarity">
    <text evidence="4">Belongs to the eIF-3 subunit J family.</text>
</comment>
<comment type="subcellular location">
    <subcellularLocation>
        <location evidence="4">Cytoplasm</location>
    </subcellularLocation>
</comment>
<keyword evidence="4" id="KW-0175">Coiled coil</keyword>
<evidence type="ECO:0000256" key="3">
    <source>
        <dbReference type="ARBA" id="ARBA00022917"/>
    </source>
</evidence>
<dbReference type="GO" id="GO:0033290">
    <property type="term" value="C:eukaryotic 48S preinitiation complex"/>
    <property type="evidence" value="ECO:0007669"/>
    <property type="project" value="UniProtKB-UniRule"/>
</dbReference>
<evidence type="ECO:0000256" key="1">
    <source>
        <dbReference type="ARBA" id="ARBA00022490"/>
    </source>
</evidence>
<evidence type="ECO:0000256" key="5">
    <source>
        <dbReference type="SAM" id="MobiDB-lite"/>
    </source>
</evidence>
<reference evidence="6" key="1">
    <citation type="journal article" date="2015" name="Insect Biochem. Mol. Biol.">
        <title>An insight into the sialome of the horse fly, Tabanus bromius.</title>
        <authorList>
            <person name="Ribeiro J.M."/>
            <person name="Kazimirova M."/>
            <person name="Takac P."/>
            <person name="Andersen J.F."/>
            <person name="Francischetti I.M."/>
        </authorList>
    </citation>
    <scope>NUCLEOTIDE SEQUENCE</scope>
</reference>
<protein>
    <recommendedName>
        <fullName evidence="4">Eukaryotic translation initiation factor 3 subunit J</fullName>
        <shortName evidence="4">eIF3j</shortName>
    </recommendedName>
</protein>
<feature type="coiled-coil region" evidence="4">
    <location>
        <begin position="177"/>
        <end position="211"/>
    </location>
</feature>
<dbReference type="InterPro" id="IPR013906">
    <property type="entry name" value="eIF3j"/>
</dbReference>
<dbReference type="AlphaFoldDB" id="A0A0K8TQW0"/>
<dbReference type="Gene3D" id="1.10.246.60">
    <property type="entry name" value="Eukaryotic translation initiation factor 3 like domains"/>
    <property type="match status" value="1"/>
</dbReference>
<sequence>MEDDWEALAAKDNVVIPSKFRNINKWAGEDEDDNVKDSWEDDEEEKKDEEKKEVKPVAKAKPKKSLQEKIIEKERQKLEESKEEEEEETELTEEEKLNEKLRLQKIQEEEDLKHAMDTFGVTDLKIDDMNPKTKAEFTELSDAISKKVAKFKSFEEFPNFVEELVRNVCANLTAADLKKIKLTVENLHLEKQRMEKEKEKAKKTIGKGKTKVKLRMEGENLKSNSIGDYGYGFDDDYDDFM</sequence>
<accession>A0A0K8TQW0</accession>
<dbReference type="GO" id="GO:0005852">
    <property type="term" value="C:eukaryotic translation initiation factor 3 complex"/>
    <property type="evidence" value="ECO:0007669"/>
    <property type="project" value="UniProtKB-UniRule"/>
</dbReference>
<dbReference type="PANTHER" id="PTHR21681:SF0">
    <property type="entry name" value="EUKARYOTIC TRANSLATION INITIATION FACTOR 3 SUBUNIT J"/>
    <property type="match status" value="1"/>
</dbReference>
<feature type="compositionally biased region" description="Acidic residues" evidence="5">
    <location>
        <begin position="29"/>
        <end position="47"/>
    </location>
</feature>
<keyword evidence="3 4" id="KW-0648">Protein biosynthesis</keyword>
<evidence type="ECO:0000256" key="2">
    <source>
        <dbReference type="ARBA" id="ARBA00022540"/>
    </source>
</evidence>
<organism evidence="6">
    <name type="scientific">Tabanus bromius</name>
    <name type="common">Band-eyed brown horse fly</name>
    <dbReference type="NCBI Taxonomy" id="304241"/>
    <lineage>
        <taxon>Eukaryota</taxon>
        <taxon>Metazoa</taxon>
        <taxon>Ecdysozoa</taxon>
        <taxon>Arthropoda</taxon>
        <taxon>Hexapoda</taxon>
        <taxon>Insecta</taxon>
        <taxon>Pterygota</taxon>
        <taxon>Neoptera</taxon>
        <taxon>Endopterygota</taxon>
        <taxon>Diptera</taxon>
        <taxon>Brachycera</taxon>
        <taxon>Tabanomorpha</taxon>
        <taxon>Tabanoidea</taxon>
        <taxon>Tabanidae</taxon>
        <taxon>Tabanus</taxon>
    </lineage>
</organism>
<comment type="subunit">
    <text evidence="4">Component of the eukaryotic translation initiation factor 3 (eIF-3) complex.</text>
</comment>
<comment type="function">
    <text evidence="4">Component of the eukaryotic translation initiation factor 3 (eIF-3) complex, which is involved in protein synthesis of a specialized repertoire of mRNAs and, together with other initiation factors, stimulates binding of mRNA and methionyl-tRNAi to the 40S ribosome. The eIF-3 complex specifically targets and initiates translation of a subset of mRNAs involved in cell proliferation.</text>
</comment>
<feature type="compositionally biased region" description="Acidic residues" evidence="5">
    <location>
        <begin position="81"/>
        <end position="93"/>
    </location>
</feature>
<dbReference type="HAMAP" id="MF_03009">
    <property type="entry name" value="eIF3j"/>
    <property type="match status" value="1"/>
</dbReference>
<dbReference type="GO" id="GO:0003743">
    <property type="term" value="F:translation initiation factor activity"/>
    <property type="evidence" value="ECO:0007669"/>
    <property type="project" value="UniProtKB-UniRule"/>
</dbReference>